<dbReference type="InterPro" id="IPR016024">
    <property type="entry name" value="ARM-type_fold"/>
</dbReference>
<dbReference type="Pfam" id="PF25801">
    <property type="entry name" value="HEAT_GCN1_C_2"/>
    <property type="match status" value="1"/>
</dbReference>
<dbReference type="InterPro" id="IPR057546">
    <property type="entry name" value="HEAT_GCN1"/>
</dbReference>
<proteinExistence type="inferred from homology"/>
<dbReference type="EMBL" id="JAEUBD010001266">
    <property type="protein sequence ID" value="KAH3663263.1"/>
    <property type="molecule type" value="Genomic_DNA"/>
</dbReference>
<dbReference type="InterPro" id="IPR021133">
    <property type="entry name" value="HEAT_type_2"/>
</dbReference>
<feature type="domain" description="TOG" evidence="4">
    <location>
        <begin position="1303"/>
        <end position="1537"/>
    </location>
</feature>
<sequence length="2646" mass="288467">MQAGDLDSQLQQLRLSSLKSRRAAVRKIYVVLDNRLDEAQLSRTFISLLRLYNNFPNDKLFAKQVRDVFARLLEQDRALIFGLFEKFIGQLSSKPLAVADLVVLLDWCVFFSAQKPASSVLTECLLPQAIKLVDSIATAEHHKKQRSGRLVREALKALAEIVRSLDRSQVTDFVANIGKKGLSANGILAFVGQLAATDSHLDDSTKNQIIIHFCKDILVSKVSLDGYALDTFGRFVSLLTQSEIEEHLLPGLEKAALRNSEQTFYIVCPRVFGAATVDLAESVAKSKFLTQLVSSLKSSNALVRQGGCECFKIIFAKSKSVGVDQLLDEVCKLLKSLTTSAVDQKMLCASILRTVPQTENTSAKIEGVLLPLIKKESNEQVLKLFLDALFACTVSDKVLDALKMGLVDKKQRKAWTVALGNQVQKNRALVTDAVVPSLESLLEECISAPLPSIANKLIDGGYAAVVVLHHLGRSELLPRTLHDTEKPAIVTNFKVYGKLATEDEQEWFVRALDALADQLSGPRLEFGYTWLYVLTSTVIVGAVRRLGLELLSNSCRTNQEFVAGSVIAAICDLLSKDRSGLADQNLDLRKLSPVIMKITSGGNRKILETHLLALLPVMYHSELANVRLGWPGVCLRAKIDPATLISQSIGIVSTLMEQLDNASPEIRASGMYDAIVHALAAIAFVDSSSVVPQLDRLLEADLDVSRVPEVDDTKLAIWHGEDGVPVVDVLEKGQKKPQVSKNSKEYETLQWEASVRQQVAAKKSSAARKLTKDEQAAVNAQIEREREIRAAIGTPYRRLCRALNIVTVLAAEAATVDNGRDVWFPTAVRGVVSVLHSSDAMRLVEELAVTCFLSLPAALPSGGLTGSSTFVWIGASTLRLMNIAVPPCYTSLPLTELISSQLFSLKMAADKTPFDALALMYVLPLLSKIIDNGKKHVLKNKRSKIIVNSEFQDEDPEEEQLALALELVSCHSEVFQNPEIPRTAILGDLFSLMTVPSKSKMAKDCFNALAQNVAVNIAEDDLRLIVGHVISPVVFVRTCVLEALDEEFDLTGFGFIPELWIAVFDNETVNSTIARTIWEESGFRVERQSAAQLVPFLGNPDAGIRLSVARALAQAVADAVVEDGDDLFSETLSTLLDLYRAKEKPPAPQLDEFGLPIKSSSETKDSWEERSGVALALKYLAPQFTDTRKVEQVFRFLIDERALGDKNAVVRQEMQDAGMRIIDAHGAALLEPLIPIFEAGLAAKDEGTATQDRIKESIIILYGHLAQHLDPKDPRVIDIVSRLLRALDTPSEDVQFAVAECIAPLVSATRAKLSGYFDELFGKLFDGTSLAQRRGAAYGIAGLVKGAGLKSLAENDVIRNLVDAADDKKNPQKREGVSFAFETLSQSLGALFEPYVIEILPIVLRSLGDPSPEVREATDYAARMIMKNTTSYGIKKLIPLVTGNLDDHAWRTKKGSVELLGSMAYLDPTQLAANLPTIVPQIVGVLNDTHKEVRKAADQALKRFGEVIRNPEIQELVPVLLKAIGDPTQHTTEALDALIRTQFVHYIDGPSLALIIHVIHRGMRDRSATTKRKACQIVGNMAILVDSKDLVPYLAELVAELEDAMVDPVPQTRAVAARALGSLVEKLGEERFPDLIPRLLATLRDESRAGDKMGSAQALAEVTCGIGLGKLDELLPTILAGCTSAKQHVRAGFMPLLLFLPVCFGAQFAPYLSRTIAPILAGLADNDESIRDTALRAGRLIVNNYANKAVDLLLPELERGLSDANPRIRLSSVELTGDLLFKISGISGKQELSEDLTVLSVNVNRAFNEVLGAERRDRVLAALFMCRSDNSGPVRIAAVNIWKALVANTPRTVKEILPTLTQTIVRRLASADENQRNIAATTLGDMVKRVGGNALAQLLPTLDASLVASDADAKQGICIAVRELIQSSAPATVLEYKTPLFKIVRQTLVDADPGVREAAAQAFDVLQEAVGSVAVDEIIPQLLELLDTEASENALAALQEIMVTKADVLFPILIPSLLTPPVKARAIGALAQVAGPALHRKLSTVVAALVDAVIAGTGNTDELLGALLKTLLSVTTDDGCHPLFQQVLALMRHEDQRKTHVIYRVLPQFFDSVAVDYSVYVDDLVTQLILALDDADRDVATHSLEALTALVKRQPRETLERLVATAHRTLSLLPEHELYVFGLPKGPNCVLPIFLNGLMYGNAQQRELAAEGIAGVVDRTPADSLRPFVTMIVGPLIRVIGERFGGEVKSAILLALTKLFAKIPQFLRPFIPQLQRTFVKSLSDTSNELLRARAARALGTLIEYQPRVDPLVAELVAGAKNAVGAENRGVKTAMLRALLEVVLRAGSKMSDASKSSVLALVENEMVGEHAGGDTAVAYAKLIGALSSTMLPDEAVRMLRAKVLDIDLRDEEAARFAVLTVNAFLKDAPAQIFATGLFADVCGFVADACASPLAQVSDNAVLACGKLMLQLPDEYELADEDETAFGALIRQLCVSMNSPPSTSRDTRRLALVVVRTVCRFKYDRCIRPFVDVIAPSVFLCVRDPLIPIKLAAEKAFLAVFQLVEDENMELFNEWAHAKNATPTLQTASGQTLQLRSITEYTKRVGFRLASVERERLAAGGDKEAMFSDQFEDEREIWAVGGVELQKE</sequence>
<dbReference type="Pfam" id="PF12074">
    <property type="entry name" value="Gcn1_N"/>
    <property type="match status" value="1"/>
</dbReference>
<dbReference type="Pfam" id="PF24993">
    <property type="entry name" value="GNC1_N"/>
    <property type="match status" value="1"/>
</dbReference>
<feature type="repeat" description="HEAT" evidence="3">
    <location>
        <begin position="1940"/>
        <end position="1977"/>
    </location>
</feature>
<dbReference type="SMART" id="SM01349">
    <property type="entry name" value="TOG"/>
    <property type="match status" value="1"/>
</dbReference>
<dbReference type="InterPro" id="IPR056810">
    <property type="entry name" value="GNC1-like_N"/>
</dbReference>
<name>A0A9P8NZV0_9ASCO</name>
<comment type="caution">
    <text evidence="5">The sequence shown here is derived from an EMBL/GenBank/DDBJ whole genome shotgun (WGS) entry which is preliminary data.</text>
</comment>
<evidence type="ECO:0000256" key="2">
    <source>
        <dbReference type="ARBA" id="ARBA00022737"/>
    </source>
</evidence>
<keyword evidence="2" id="KW-0677">Repeat</keyword>
<reference evidence="5" key="1">
    <citation type="journal article" date="2021" name="Open Biol.">
        <title>Shared evolutionary footprints suggest mitochondrial oxidative damage underlies multiple complex I losses in fungi.</title>
        <authorList>
            <person name="Schikora-Tamarit M.A."/>
            <person name="Marcet-Houben M."/>
            <person name="Nosek J."/>
            <person name="Gabaldon T."/>
        </authorList>
    </citation>
    <scope>NUCLEOTIDE SEQUENCE</scope>
    <source>
        <strain evidence="5">NCAIM Y.01608</strain>
    </source>
</reference>
<evidence type="ECO:0000313" key="5">
    <source>
        <dbReference type="EMBL" id="KAH3663263.1"/>
    </source>
</evidence>
<keyword evidence="6" id="KW-1185">Reference proteome</keyword>
<dbReference type="GO" id="GO:0034198">
    <property type="term" value="P:cellular response to amino acid starvation"/>
    <property type="evidence" value="ECO:0007669"/>
    <property type="project" value="TreeGrafter"/>
</dbReference>
<reference evidence="5" key="2">
    <citation type="submission" date="2021-01" db="EMBL/GenBank/DDBJ databases">
        <authorList>
            <person name="Schikora-Tamarit M.A."/>
        </authorList>
    </citation>
    <scope>NUCLEOTIDE SEQUENCE</scope>
    <source>
        <strain evidence="5">NCAIM Y.01608</strain>
    </source>
</reference>
<comment type="similarity">
    <text evidence="1">Belongs to the GCN1 family.</text>
</comment>
<dbReference type="InterPro" id="IPR056809">
    <property type="entry name" value="HEAT_GCN1_fung"/>
</dbReference>
<evidence type="ECO:0000259" key="4">
    <source>
        <dbReference type="SMART" id="SM01349"/>
    </source>
</evidence>
<feature type="repeat" description="HEAT" evidence="3">
    <location>
        <begin position="1597"/>
        <end position="1635"/>
    </location>
</feature>
<dbReference type="SUPFAM" id="SSF48371">
    <property type="entry name" value="ARM repeat"/>
    <property type="match status" value="4"/>
</dbReference>
<dbReference type="InterPro" id="IPR011989">
    <property type="entry name" value="ARM-like"/>
</dbReference>
<dbReference type="Pfam" id="PF24984">
    <property type="entry name" value="HEAT_EF3_GNC1"/>
    <property type="match status" value="1"/>
</dbReference>
<protein>
    <recommendedName>
        <fullName evidence="4">TOG domain-containing protein</fullName>
    </recommendedName>
</protein>
<accession>A0A9P8NZV0</accession>
<dbReference type="PROSITE" id="PS50077">
    <property type="entry name" value="HEAT_REPEAT"/>
    <property type="match status" value="3"/>
</dbReference>
<dbReference type="InterPro" id="IPR022716">
    <property type="entry name" value="Gcn1_N"/>
</dbReference>
<dbReference type="PANTHER" id="PTHR23346">
    <property type="entry name" value="TRANSLATIONAL ACTIVATOR GCN1-RELATED"/>
    <property type="match status" value="1"/>
</dbReference>
<dbReference type="InterPro" id="IPR034085">
    <property type="entry name" value="TOG"/>
</dbReference>
<dbReference type="GO" id="GO:0005829">
    <property type="term" value="C:cytosol"/>
    <property type="evidence" value="ECO:0007669"/>
    <property type="project" value="TreeGrafter"/>
</dbReference>
<dbReference type="Gene3D" id="1.25.10.10">
    <property type="entry name" value="Leucine-rich Repeat Variant"/>
    <property type="match status" value="7"/>
</dbReference>
<organism evidence="5 6">
    <name type="scientific">Ogataea polymorpha</name>
    <dbReference type="NCBI Taxonomy" id="460523"/>
    <lineage>
        <taxon>Eukaryota</taxon>
        <taxon>Fungi</taxon>
        <taxon>Dikarya</taxon>
        <taxon>Ascomycota</taxon>
        <taxon>Saccharomycotina</taxon>
        <taxon>Pichiomycetes</taxon>
        <taxon>Pichiales</taxon>
        <taxon>Pichiaceae</taxon>
        <taxon>Ogataea</taxon>
    </lineage>
</organism>
<feature type="repeat" description="HEAT" evidence="3">
    <location>
        <begin position="1478"/>
        <end position="1516"/>
    </location>
</feature>
<evidence type="ECO:0000313" key="6">
    <source>
        <dbReference type="Proteomes" id="UP000788993"/>
    </source>
</evidence>
<dbReference type="GO" id="GO:0019887">
    <property type="term" value="F:protein kinase regulator activity"/>
    <property type="evidence" value="ECO:0007669"/>
    <property type="project" value="TreeGrafter"/>
</dbReference>
<dbReference type="PANTHER" id="PTHR23346:SF7">
    <property type="entry name" value="STALLED RIBOSOME SENSOR GCN1"/>
    <property type="match status" value="1"/>
</dbReference>
<dbReference type="Pfam" id="PF24987">
    <property type="entry name" value="HEAT_EF3_N"/>
    <property type="match status" value="1"/>
</dbReference>
<dbReference type="Pfam" id="PF23271">
    <property type="entry name" value="HEAT_GCN1"/>
    <property type="match status" value="1"/>
</dbReference>
<dbReference type="GO" id="GO:0006417">
    <property type="term" value="P:regulation of translation"/>
    <property type="evidence" value="ECO:0007669"/>
    <property type="project" value="TreeGrafter"/>
</dbReference>
<evidence type="ECO:0000256" key="1">
    <source>
        <dbReference type="ARBA" id="ARBA00007366"/>
    </source>
</evidence>
<dbReference type="Pfam" id="PF24916">
    <property type="entry name" value="HEAT_GCN1_fung"/>
    <property type="match status" value="1"/>
</dbReference>
<evidence type="ECO:0000256" key="3">
    <source>
        <dbReference type="PROSITE-ProRule" id="PRU00103"/>
    </source>
</evidence>
<dbReference type="Proteomes" id="UP000788993">
    <property type="component" value="Unassembled WGS sequence"/>
</dbReference>
<gene>
    <name evidence="5" type="ORF">OGATHE_004839</name>
</gene>